<evidence type="ECO:0000256" key="6">
    <source>
        <dbReference type="ARBA" id="ARBA00023180"/>
    </source>
</evidence>
<keyword evidence="4 10" id="KW-0732">Signal</keyword>
<dbReference type="OrthoDB" id="1657402at2759"/>
<keyword evidence="13" id="KW-1185">Reference proteome</keyword>
<dbReference type="SMART" id="SM01029">
    <property type="entry name" value="BetaGal_dom2"/>
    <property type="match status" value="1"/>
</dbReference>
<dbReference type="InterPro" id="IPR025972">
    <property type="entry name" value="BetaGal_dom3"/>
</dbReference>
<evidence type="ECO:0000259" key="11">
    <source>
        <dbReference type="SMART" id="SM01029"/>
    </source>
</evidence>
<evidence type="ECO:0000256" key="9">
    <source>
        <dbReference type="RuleBase" id="RU003679"/>
    </source>
</evidence>
<dbReference type="SUPFAM" id="SSF51011">
    <property type="entry name" value="Glycosyl hydrolase domain"/>
    <property type="match status" value="1"/>
</dbReference>
<dbReference type="InterPro" id="IPR037110">
    <property type="entry name" value="Betagal_dom2_sf"/>
</dbReference>
<organism evidence="12 13">
    <name type="scientific">Mycena venus</name>
    <dbReference type="NCBI Taxonomy" id="2733690"/>
    <lineage>
        <taxon>Eukaryota</taxon>
        <taxon>Fungi</taxon>
        <taxon>Dikarya</taxon>
        <taxon>Basidiomycota</taxon>
        <taxon>Agaricomycotina</taxon>
        <taxon>Agaricomycetes</taxon>
        <taxon>Agaricomycetidae</taxon>
        <taxon>Agaricales</taxon>
        <taxon>Marasmiineae</taxon>
        <taxon>Mycenaceae</taxon>
        <taxon>Mycena</taxon>
    </lineage>
</organism>
<dbReference type="InterPro" id="IPR008979">
    <property type="entry name" value="Galactose-bd-like_sf"/>
</dbReference>
<accession>A0A8H6X5S4</accession>
<dbReference type="AlphaFoldDB" id="A0A8H6X5S4"/>
<comment type="catalytic activity">
    <reaction evidence="1 8">
        <text>Hydrolysis of terminal non-reducing beta-D-galactose residues in beta-D-galactosides.</text>
        <dbReference type="EC" id="3.2.1.23"/>
    </reaction>
</comment>
<feature type="signal peptide" evidence="10">
    <location>
        <begin position="1"/>
        <end position="17"/>
    </location>
</feature>
<dbReference type="Pfam" id="PF10435">
    <property type="entry name" value="BetaGal_dom2"/>
    <property type="match status" value="1"/>
</dbReference>
<comment type="similarity">
    <text evidence="2 9">Belongs to the glycosyl hydrolase 35 family.</text>
</comment>
<evidence type="ECO:0000313" key="12">
    <source>
        <dbReference type="EMBL" id="KAF7334534.1"/>
    </source>
</evidence>
<comment type="caution">
    <text evidence="12">The sequence shown here is derived from an EMBL/GenBank/DDBJ whole genome shotgun (WGS) entry which is preliminary data.</text>
</comment>
<protein>
    <recommendedName>
        <fullName evidence="3 8">Beta-galactosidase</fullName>
        <ecNumber evidence="3 8">3.2.1.23</ecNumber>
    </recommendedName>
</protein>
<evidence type="ECO:0000256" key="5">
    <source>
        <dbReference type="ARBA" id="ARBA00022801"/>
    </source>
</evidence>
<dbReference type="SUPFAM" id="SSF51445">
    <property type="entry name" value="(Trans)glycosidases"/>
    <property type="match status" value="1"/>
</dbReference>
<feature type="domain" description="Beta-galactosidase" evidence="11">
    <location>
        <begin position="399"/>
        <end position="580"/>
    </location>
</feature>
<dbReference type="Pfam" id="PF13364">
    <property type="entry name" value="BetaGal_ABD2"/>
    <property type="match status" value="2"/>
</dbReference>
<dbReference type="Pfam" id="PF13363">
    <property type="entry name" value="BetaGal_dom3"/>
    <property type="match status" value="1"/>
</dbReference>
<proteinExistence type="inferred from homology"/>
<dbReference type="InterPro" id="IPR017853">
    <property type="entry name" value="GH"/>
</dbReference>
<dbReference type="Gene3D" id="2.60.120.260">
    <property type="entry name" value="Galactose-binding domain-like"/>
    <property type="match status" value="2"/>
</dbReference>
<evidence type="ECO:0000256" key="4">
    <source>
        <dbReference type="ARBA" id="ARBA00022729"/>
    </source>
</evidence>
<dbReference type="Proteomes" id="UP000620124">
    <property type="component" value="Unassembled WGS sequence"/>
</dbReference>
<evidence type="ECO:0000256" key="7">
    <source>
        <dbReference type="ARBA" id="ARBA00023295"/>
    </source>
</evidence>
<feature type="chain" id="PRO_5034394952" description="Beta-galactosidase" evidence="10">
    <location>
        <begin position="18"/>
        <end position="1030"/>
    </location>
</feature>
<dbReference type="PRINTS" id="PR00742">
    <property type="entry name" value="GLHYDRLASE35"/>
</dbReference>
<dbReference type="EMBL" id="JACAZI010000026">
    <property type="protein sequence ID" value="KAF7334534.1"/>
    <property type="molecule type" value="Genomic_DNA"/>
</dbReference>
<keyword evidence="5 8" id="KW-0378">Hydrolase</keyword>
<dbReference type="GO" id="GO:0004565">
    <property type="term" value="F:beta-galactosidase activity"/>
    <property type="evidence" value="ECO:0007669"/>
    <property type="project" value="UniProtKB-EC"/>
</dbReference>
<dbReference type="Pfam" id="PF01301">
    <property type="entry name" value="Glyco_hydro_35"/>
    <property type="match status" value="1"/>
</dbReference>
<dbReference type="InterPro" id="IPR025300">
    <property type="entry name" value="BetaGal_jelly_roll_dom"/>
</dbReference>
<dbReference type="Gene3D" id="2.60.390.10">
    <property type="entry name" value="Beta-galactosidase, domain 3"/>
    <property type="match status" value="1"/>
</dbReference>
<dbReference type="InterPro" id="IPR001944">
    <property type="entry name" value="Glycoside_Hdrlase_35"/>
</dbReference>
<dbReference type="EC" id="3.2.1.23" evidence="3 8"/>
<dbReference type="InterPro" id="IPR018954">
    <property type="entry name" value="Betagal_dom2"/>
</dbReference>
<gene>
    <name evidence="12" type="ORF">MVEN_02283200</name>
</gene>
<evidence type="ECO:0000256" key="1">
    <source>
        <dbReference type="ARBA" id="ARBA00001412"/>
    </source>
</evidence>
<dbReference type="InterPro" id="IPR036833">
    <property type="entry name" value="BetaGal_dom3_sf"/>
</dbReference>
<sequence>MQLPSLSIPSLLVSVFAFLVVGQFANVDQPFRFNPRFSISARSNNGLTTAVEWDDYSFFILGNRTFIQSGEFHMWRLPVPSLWRDIVQKAKAAGLNAISVYFHWGLTNPRPGEVDLTGINDFQPFFDAAKEEGIWVIARPGPYINSETSTGGIPGHVAWLPGNPPWNPYNGELRSNDTIFHNAWQDYWTGVISLIERNQITNGGPVILLQIENEYYNGPGQNEYVDQLRARAIELGVVIPTFVNDPGEFNNLVNDTDLYGIDAYPLSASNCGNADPTVWRPIVTNWREYLDATVPGKPHFFPEFQGGSADNWGSKGGYATCRDLVNTQFQRVFFHQLWASGVTAENFYMFYGGTTWAQLPYSQGYTSYDYGAPVDEQRQITAKHGEMKLQSLFLRSFKDFYMTDLIAVDNSTVPGAYITHLRNPVAGSSFYILRHNDATLNTTLTFQYAVGQTNTTVPQNGGSLAVVGRDSFVLATDLVFGTTTLHYSTASLLTALDLDGSDMVVVYGWEGLPYEMSFNLSAAVALSAVGPTQVTGKTMQDGSFTLNFTPSAGVTLVRLTPAQGRGVSVLIADYTAATRFWQPSIAGQGNYANYVGLSASTPLLVSGPYLIRNASLDSRLQLSLWGDVDETTTISIFGPAALSSLVWNGVSVKNLKQTGKGSWQATITFAAPAVQLPDLGSAAWRFRDSLPEIQPDFDGFGMIPANQTTTISVFPPYYGEPWILYADQYGFHAGNLVWRGTFVHNENTTAPTAVNISSSGALNFAASVWLNTHYLGPSDTRSRTNNDSFPVSEDMLLPGENHVVVLQDHMGGDLSGQDVCCTPGGRARDLQQPRGLQGYYLVGREPDAQFTGWTVAGNFMGEHHPDTVRKIYNEGGLYGERKGWHLPGFDDSLWEKRTPFVGLGQPGVGFFRTTFNLNLPKGYDIPLSFIFDSTLGHYRAQLYVNGWQMGKRIANIGPQTAFPVHEGILNYHGQNTVVLSLWALGNGTADTRIPTFKLVANGTYAGGVKDVSTNNPGWQELRGRFGVSLN</sequence>
<evidence type="ECO:0000256" key="8">
    <source>
        <dbReference type="RuleBase" id="RU000675"/>
    </source>
</evidence>
<dbReference type="PROSITE" id="PS01182">
    <property type="entry name" value="GLYCOSYL_HYDROL_F35"/>
    <property type="match status" value="1"/>
</dbReference>
<dbReference type="InterPro" id="IPR019801">
    <property type="entry name" value="Glyco_hydro_35_CS"/>
</dbReference>
<dbReference type="SUPFAM" id="SSF117100">
    <property type="entry name" value="Beta-galactosidase LacA, domain 3"/>
    <property type="match status" value="1"/>
</dbReference>
<dbReference type="SUPFAM" id="SSF49785">
    <property type="entry name" value="Galactose-binding domain-like"/>
    <property type="match status" value="2"/>
</dbReference>
<dbReference type="Gene3D" id="2.102.20.10">
    <property type="entry name" value="Beta-galactosidase, domain 2"/>
    <property type="match status" value="1"/>
</dbReference>
<evidence type="ECO:0000256" key="3">
    <source>
        <dbReference type="ARBA" id="ARBA00012756"/>
    </source>
</evidence>
<evidence type="ECO:0000256" key="10">
    <source>
        <dbReference type="SAM" id="SignalP"/>
    </source>
</evidence>
<dbReference type="PANTHER" id="PTHR23421">
    <property type="entry name" value="BETA-GALACTOSIDASE RELATED"/>
    <property type="match status" value="1"/>
</dbReference>
<keyword evidence="7 8" id="KW-0326">Glycosidase</keyword>
<dbReference type="GO" id="GO:0005975">
    <property type="term" value="P:carbohydrate metabolic process"/>
    <property type="evidence" value="ECO:0007669"/>
    <property type="project" value="InterPro"/>
</dbReference>
<evidence type="ECO:0000256" key="2">
    <source>
        <dbReference type="ARBA" id="ARBA00009809"/>
    </source>
</evidence>
<evidence type="ECO:0000313" key="13">
    <source>
        <dbReference type="Proteomes" id="UP000620124"/>
    </source>
</evidence>
<dbReference type="Gene3D" id="3.20.20.80">
    <property type="entry name" value="Glycosidases"/>
    <property type="match status" value="1"/>
</dbReference>
<name>A0A8H6X5S4_9AGAR</name>
<reference evidence="12" key="1">
    <citation type="submission" date="2020-05" db="EMBL/GenBank/DDBJ databases">
        <title>Mycena genomes resolve the evolution of fungal bioluminescence.</title>
        <authorList>
            <person name="Tsai I.J."/>
        </authorList>
    </citation>
    <scope>NUCLEOTIDE SEQUENCE</scope>
    <source>
        <strain evidence="12">CCC161011</strain>
    </source>
</reference>
<dbReference type="InterPro" id="IPR031330">
    <property type="entry name" value="Gly_Hdrlase_35_cat"/>
</dbReference>
<keyword evidence="6" id="KW-0325">Glycoprotein</keyword>